<evidence type="ECO:0000256" key="6">
    <source>
        <dbReference type="ARBA" id="ARBA00022889"/>
    </source>
</evidence>
<evidence type="ECO:0000256" key="2">
    <source>
        <dbReference type="ARBA" id="ARBA00008054"/>
    </source>
</evidence>
<dbReference type="InterPro" id="IPR048285">
    <property type="entry name" value="Integrin_alpha_Ig-like_2"/>
</dbReference>
<feature type="domain" description="Integrin alpha second immunoglobulin-like" evidence="14">
    <location>
        <begin position="409"/>
        <end position="537"/>
    </location>
</feature>
<comment type="subcellular location">
    <subcellularLocation>
        <location evidence="1 13">Membrane</location>
        <topology evidence="1 13">Single-pass type I membrane protein</topology>
    </subcellularLocation>
</comment>
<dbReference type="PANTHER" id="PTHR23220:SF133">
    <property type="entry name" value="INTEGRIN ALPHA-PS2"/>
    <property type="match status" value="1"/>
</dbReference>
<keyword evidence="5" id="KW-0677">Repeat</keyword>
<dbReference type="InterPro" id="IPR028994">
    <property type="entry name" value="Integrin_alpha_N"/>
</dbReference>
<dbReference type="Gene3D" id="2.60.40.1460">
    <property type="entry name" value="Integrin domains. Chain A, domain 2"/>
    <property type="match status" value="1"/>
</dbReference>
<dbReference type="SMART" id="SM00191">
    <property type="entry name" value="Int_alpha"/>
    <property type="match status" value="2"/>
</dbReference>
<evidence type="ECO:0000313" key="16">
    <source>
        <dbReference type="Proteomes" id="UP001158576"/>
    </source>
</evidence>
<keyword evidence="3 13" id="KW-0812">Transmembrane</keyword>
<dbReference type="Pfam" id="PF01839">
    <property type="entry name" value="FG-GAP"/>
    <property type="match status" value="1"/>
</dbReference>
<evidence type="ECO:0000256" key="1">
    <source>
        <dbReference type="ARBA" id="ARBA00004479"/>
    </source>
</evidence>
<evidence type="ECO:0000256" key="13">
    <source>
        <dbReference type="RuleBase" id="RU003762"/>
    </source>
</evidence>
<dbReference type="Gene3D" id="2.60.40.1510">
    <property type="entry name" value="ntegrin, alpha v. Chain A, domain 3"/>
    <property type="match status" value="1"/>
</dbReference>
<evidence type="ECO:0000256" key="12">
    <source>
        <dbReference type="PROSITE-ProRule" id="PRU00803"/>
    </source>
</evidence>
<keyword evidence="9 13" id="KW-0472">Membrane</keyword>
<evidence type="ECO:0000313" key="15">
    <source>
        <dbReference type="EMBL" id="CAG5105615.1"/>
    </source>
</evidence>
<dbReference type="Proteomes" id="UP001158576">
    <property type="component" value="Chromosome 1"/>
</dbReference>
<dbReference type="InterPro" id="IPR013517">
    <property type="entry name" value="FG-GAP"/>
</dbReference>
<evidence type="ECO:0000256" key="5">
    <source>
        <dbReference type="ARBA" id="ARBA00022737"/>
    </source>
</evidence>
<keyword evidence="10 13" id="KW-0675">Receptor</keyword>
<dbReference type="InterPro" id="IPR000413">
    <property type="entry name" value="Integrin_alpha"/>
</dbReference>
<protein>
    <submittedName>
        <fullName evidence="15">Oidioi.mRNA.OKI2018_I69.chr1.g2290.t1.cds</fullName>
    </submittedName>
</protein>
<keyword evidence="11" id="KW-0325">Glycoprotein</keyword>
<dbReference type="PROSITE" id="PS51470">
    <property type="entry name" value="FG_GAP"/>
    <property type="match status" value="1"/>
</dbReference>
<evidence type="ECO:0000256" key="4">
    <source>
        <dbReference type="ARBA" id="ARBA00022729"/>
    </source>
</evidence>
<feature type="chain" id="PRO_5044964117" evidence="13">
    <location>
        <begin position="20"/>
        <end position="808"/>
    </location>
</feature>
<sequence length="808" mass="90699">MKKRALWLLAIFAERSCEAFNVGNVVTTHQGAPGSLFGYALATKDGADGLIIGAPNDDGIGSSFICNHQCAKDNSGKLDGSRGSMYGAAISWISSNKYIVCQPRQQTPMYCRSWVDSNQEGNRQCLEQRFPKYDQIQFKMTGRCYIKRGIEESEVVEPECASNNKYNSPAIDCAFGFGFAAVGEAFDETAIVGNTPNARFGSSLAVYDIDMDGYDDLLIAAPYGEEATISVYNGHSGGLREEPSQIIKSEDNLNWYGFAMGLRNRQLVVSAPKKDYVDIMALRTPLKLTSYFRKFPDRPIEQNDYSVSYEFCFQFTSFGSNKIRINVVCEHDQTRVENPKVYFSGLSLENGRPYCQEVQFDIKRSLWLDHQHDLPVNVIASLSEGQEEIALDPNSGVNLSGTVAFNKECGSDNICKSELSLSKIESTTENVVYGAENIVEATTMLEVRGENAFGTYIFVNTTSKLNVAMLLYGASDQKTIPCRQIEKHLKSCLIGNPARPDLYRLKFRFDVDPDFKKASTDVNFWANSTNDFPAKSEMRTLSLPHQIQTRFQDELQVVPPFITFEKDYGPIRWEFSVENKGPSTVDGSIKVNFPKWTKGGRMILRNINAELSLEQDNIMMQKIICDVPSIVSDGSPFDRNDDFNLAKIDDFAMFDCSTRNSSARCVEISCSTDDELMRKNDILNLVLEAEINDEIFSMLNTSSKFIPEFTFEVNRGPYEETNIFLSETSTIEFTVLMPVALYDSLPILWIVFAVVTGLLLLAVIATVMYKTGCFARAKRDECDVGMQYQTAVSYRPENNREQHIITVQ</sequence>
<keyword evidence="4 13" id="KW-0732">Signal</keyword>
<dbReference type="Gene3D" id="1.20.5.930">
    <property type="entry name" value="Bicelle-embedded integrin alpha(iib) transmembrane segment"/>
    <property type="match status" value="1"/>
</dbReference>
<keyword evidence="8 13" id="KW-0401">Integrin</keyword>
<evidence type="ECO:0000256" key="8">
    <source>
        <dbReference type="ARBA" id="ARBA00023037"/>
    </source>
</evidence>
<dbReference type="SUPFAM" id="SSF69318">
    <property type="entry name" value="Integrin alpha N-terminal domain"/>
    <property type="match status" value="1"/>
</dbReference>
<feature type="transmembrane region" description="Helical" evidence="13">
    <location>
        <begin position="747"/>
        <end position="769"/>
    </location>
</feature>
<evidence type="ECO:0000256" key="3">
    <source>
        <dbReference type="ARBA" id="ARBA00022692"/>
    </source>
</evidence>
<name>A0ABN7SR96_OIKDI</name>
<proteinExistence type="inferred from homology"/>
<dbReference type="Pfam" id="PF20805">
    <property type="entry name" value="Integrin_A_Ig_2"/>
    <property type="match status" value="1"/>
</dbReference>
<dbReference type="InterPro" id="IPR032695">
    <property type="entry name" value="Integrin_dom_sf"/>
</dbReference>
<accession>A0ABN7SR96</accession>
<gene>
    <name evidence="15" type="ORF">OKIOD_LOCUS11055</name>
</gene>
<comment type="similarity">
    <text evidence="2 13">Belongs to the integrin alpha chain family.</text>
</comment>
<evidence type="ECO:0000256" key="7">
    <source>
        <dbReference type="ARBA" id="ARBA00022989"/>
    </source>
</evidence>
<evidence type="ECO:0000256" key="11">
    <source>
        <dbReference type="ARBA" id="ARBA00023180"/>
    </source>
</evidence>
<organism evidence="15 16">
    <name type="scientific">Oikopleura dioica</name>
    <name type="common">Tunicate</name>
    <dbReference type="NCBI Taxonomy" id="34765"/>
    <lineage>
        <taxon>Eukaryota</taxon>
        <taxon>Metazoa</taxon>
        <taxon>Chordata</taxon>
        <taxon>Tunicata</taxon>
        <taxon>Appendicularia</taxon>
        <taxon>Copelata</taxon>
        <taxon>Oikopleuridae</taxon>
        <taxon>Oikopleura</taxon>
    </lineage>
</organism>
<keyword evidence="7 13" id="KW-1133">Transmembrane helix</keyword>
<keyword evidence="6 13" id="KW-0130">Cell adhesion</keyword>
<feature type="repeat" description="FG-GAP" evidence="12">
    <location>
        <begin position="187"/>
        <end position="241"/>
    </location>
</feature>
<reference evidence="15 16" key="1">
    <citation type="submission" date="2021-04" db="EMBL/GenBank/DDBJ databases">
        <authorList>
            <person name="Bliznina A."/>
        </authorList>
    </citation>
    <scope>NUCLEOTIDE SEQUENCE [LARGE SCALE GENOMIC DNA]</scope>
</reference>
<evidence type="ECO:0000256" key="10">
    <source>
        <dbReference type="ARBA" id="ARBA00023170"/>
    </source>
</evidence>
<evidence type="ECO:0000259" key="14">
    <source>
        <dbReference type="Pfam" id="PF20805"/>
    </source>
</evidence>
<evidence type="ECO:0000256" key="9">
    <source>
        <dbReference type="ARBA" id="ARBA00023136"/>
    </source>
</evidence>
<dbReference type="InterPro" id="IPR013519">
    <property type="entry name" value="Int_alpha_beta-p"/>
</dbReference>
<feature type="signal peptide" evidence="13">
    <location>
        <begin position="1"/>
        <end position="19"/>
    </location>
</feature>
<dbReference type="PRINTS" id="PR01185">
    <property type="entry name" value="INTEGRINA"/>
</dbReference>
<dbReference type="PANTHER" id="PTHR23220">
    <property type="entry name" value="INTEGRIN ALPHA"/>
    <property type="match status" value="1"/>
</dbReference>
<dbReference type="Gene3D" id="2.130.10.130">
    <property type="entry name" value="Integrin alpha, N-terminal"/>
    <property type="match status" value="2"/>
</dbReference>
<dbReference type="EMBL" id="OU015566">
    <property type="protein sequence ID" value="CAG5105615.1"/>
    <property type="molecule type" value="Genomic_DNA"/>
</dbReference>
<dbReference type="SUPFAM" id="SSF69179">
    <property type="entry name" value="Integrin domains"/>
    <property type="match status" value="1"/>
</dbReference>
<keyword evidence="16" id="KW-1185">Reference proteome</keyword>